<evidence type="ECO:0000313" key="3">
    <source>
        <dbReference type="Proteomes" id="UP001292079"/>
    </source>
</evidence>
<sequence length="110" mass="11837">MGCGTSGLKDCNKSGQSVNDTNVNSTKIDNNEQHVPPSNQTVACTVNDMNSTLNDNQQNELKEQLEHDNDNTPSVSVIVEETTSVLTSHDRDDADDADDADDGDGDNEKV</sequence>
<feature type="region of interest" description="Disordered" evidence="1">
    <location>
        <begin position="1"/>
        <end position="42"/>
    </location>
</feature>
<feature type="region of interest" description="Disordered" evidence="1">
    <location>
        <begin position="81"/>
        <end position="110"/>
    </location>
</feature>
<dbReference type="EMBL" id="JALJAT010000007">
    <property type="protein sequence ID" value="KAK4468033.1"/>
    <property type="molecule type" value="Genomic_DNA"/>
</dbReference>
<feature type="compositionally biased region" description="Acidic residues" evidence="1">
    <location>
        <begin position="93"/>
        <end position="110"/>
    </location>
</feature>
<name>A0AAE1Z621_SCHME</name>
<organism evidence="2 3">
    <name type="scientific">Schistosoma mekongi</name>
    <name type="common">Parasitic worm</name>
    <dbReference type="NCBI Taxonomy" id="38744"/>
    <lineage>
        <taxon>Eukaryota</taxon>
        <taxon>Metazoa</taxon>
        <taxon>Spiralia</taxon>
        <taxon>Lophotrochozoa</taxon>
        <taxon>Platyhelminthes</taxon>
        <taxon>Trematoda</taxon>
        <taxon>Digenea</taxon>
        <taxon>Strigeidida</taxon>
        <taxon>Schistosomatoidea</taxon>
        <taxon>Schistosomatidae</taxon>
        <taxon>Schistosoma</taxon>
    </lineage>
</organism>
<keyword evidence="3" id="KW-1185">Reference proteome</keyword>
<feature type="compositionally biased region" description="Polar residues" evidence="1">
    <location>
        <begin position="13"/>
        <end position="28"/>
    </location>
</feature>
<comment type="caution">
    <text evidence="2">The sequence shown here is derived from an EMBL/GenBank/DDBJ whole genome shotgun (WGS) entry which is preliminary data.</text>
</comment>
<accession>A0AAE1Z621</accession>
<protein>
    <submittedName>
        <fullName evidence="2">Uncharacterized protein</fullName>
    </submittedName>
</protein>
<reference evidence="2" key="2">
    <citation type="journal article" date="2023" name="Infect Dis Poverty">
        <title>Chromosome-scale genome of the human blood fluke Schistosoma mekongi and its implications for public health.</title>
        <authorList>
            <person name="Zhou M."/>
            <person name="Xu L."/>
            <person name="Xu D."/>
            <person name="Chen W."/>
            <person name="Khan J."/>
            <person name="Hu Y."/>
            <person name="Huang H."/>
            <person name="Wei H."/>
            <person name="Zhang Y."/>
            <person name="Chusongsang P."/>
            <person name="Tanasarnprasert K."/>
            <person name="Hu X."/>
            <person name="Limpanont Y."/>
            <person name="Lv Z."/>
        </authorList>
    </citation>
    <scope>NUCLEOTIDE SEQUENCE</scope>
    <source>
        <strain evidence="2">LV_2022a</strain>
    </source>
</reference>
<evidence type="ECO:0000256" key="1">
    <source>
        <dbReference type="SAM" id="MobiDB-lite"/>
    </source>
</evidence>
<dbReference type="Proteomes" id="UP001292079">
    <property type="component" value="Unassembled WGS sequence"/>
</dbReference>
<reference evidence="2" key="1">
    <citation type="submission" date="2022-04" db="EMBL/GenBank/DDBJ databases">
        <authorList>
            <person name="Xu L."/>
            <person name="Lv Z."/>
        </authorList>
    </citation>
    <scope>NUCLEOTIDE SEQUENCE</scope>
    <source>
        <strain evidence="2">LV_2022a</strain>
    </source>
</reference>
<gene>
    <name evidence="2" type="ORF">MN116_008210</name>
</gene>
<dbReference type="AlphaFoldDB" id="A0AAE1Z621"/>
<proteinExistence type="predicted"/>
<evidence type="ECO:0000313" key="2">
    <source>
        <dbReference type="EMBL" id="KAK4468033.1"/>
    </source>
</evidence>